<dbReference type="PANTHER" id="PTHR31296">
    <property type="entry name" value="UPF0565 PROTEIN C2ORF69"/>
    <property type="match status" value="1"/>
</dbReference>
<evidence type="ECO:0000313" key="1">
    <source>
        <dbReference type="EMBL" id="CAH0559032.1"/>
    </source>
</evidence>
<name>A0A9P0BCB7_BRAAE</name>
<accession>A0A9P0BCB7</accession>
<organism evidence="1 2">
    <name type="scientific">Brassicogethes aeneus</name>
    <name type="common">Rape pollen beetle</name>
    <name type="synonym">Meligethes aeneus</name>
    <dbReference type="NCBI Taxonomy" id="1431903"/>
    <lineage>
        <taxon>Eukaryota</taxon>
        <taxon>Metazoa</taxon>
        <taxon>Ecdysozoa</taxon>
        <taxon>Arthropoda</taxon>
        <taxon>Hexapoda</taxon>
        <taxon>Insecta</taxon>
        <taxon>Pterygota</taxon>
        <taxon>Neoptera</taxon>
        <taxon>Endopterygota</taxon>
        <taxon>Coleoptera</taxon>
        <taxon>Polyphaga</taxon>
        <taxon>Cucujiformia</taxon>
        <taxon>Nitidulidae</taxon>
        <taxon>Meligethinae</taxon>
        <taxon>Brassicogethes</taxon>
    </lineage>
</organism>
<evidence type="ECO:0000313" key="2">
    <source>
        <dbReference type="Proteomes" id="UP001154078"/>
    </source>
</evidence>
<keyword evidence="2" id="KW-1185">Reference proteome</keyword>
<dbReference type="EMBL" id="OV121137">
    <property type="protein sequence ID" value="CAH0559032.1"/>
    <property type="molecule type" value="Genomic_DNA"/>
</dbReference>
<dbReference type="PANTHER" id="PTHR31296:SF1">
    <property type="entry name" value="MITOCHONDRIAL PROTEIN C2ORF69"/>
    <property type="match status" value="1"/>
</dbReference>
<sequence length="412" mass="48047">MRRIKINLKIYIATALEISRQVERKWKVLQTQFRRECCKSATKSGKGTDQLYTSHWFGYKFLMFLKDKNIRKQTMDTQEEQLTALIFEKDAKNVLRMLATTYSGPLRLGAINGYEERSNEIIYCYPTNVKEKQCVTVYFGGDVQDFTENMLSHRDNKNYIPWNLDNTARILQKKFPENHIVVVRPSSKCGAPDHTPMHYALLHLEQLLTNISSTLHTMTDCDLNIARETSESAMQEINKLNDSSSDNATFNEIKTNHEVDFKTENWRRDNISLDKYDLIIVGFSKGCVVLNQFLYEFHFFKTLSPDDSNLLNTISKIKEMYWLDGGHSGGKNTWITSKPLLETLTGLGIRIHIHVTPYQIDDDRRPWVKKEEKLFHEILKKQEANIERHLHFSNIIPNINIHFELLSLFGKS</sequence>
<proteinExistence type="predicted"/>
<dbReference type="GO" id="GO:0005739">
    <property type="term" value="C:mitochondrion"/>
    <property type="evidence" value="ECO:0007669"/>
    <property type="project" value="TreeGrafter"/>
</dbReference>
<dbReference type="Pfam" id="PF10561">
    <property type="entry name" value="C2orf69"/>
    <property type="match status" value="1"/>
</dbReference>
<gene>
    <name evidence="1" type="ORF">MELIAE_LOCUS9219</name>
</gene>
<dbReference type="OrthoDB" id="419333at2759"/>
<reference evidence="1" key="1">
    <citation type="submission" date="2021-12" db="EMBL/GenBank/DDBJ databases">
        <authorList>
            <person name="King R."/>
        </authorList>
    </citation>
    <scope>NUCLEOTIDE SEQUENCE</scope>
</reference>
<dbReference type="InterPro" id="IPR018881">
    <property type="entry name" value="C2orf69_mit"/>
</dbReference>
<dbReference type="Proteomes" id="UP001154078">
    <property type="component" value="Chromosome 6"/>
</dbReference>
<dbReference type="AlphaFoldDB" id="A0A9P0BCB7"/>
<protein>
    <submittedName>
        <fullName evidence="1">Uncharacterized protein</fullName>
    </submittedName>
</protein>